<name>A0A2S1R281_9FLAO</name>
<evidence type="ECO:0000313" key="2">
    <source>
        <dbReference type="EMBL" id="AWH86727.1"/>
    </source>
</evidence>
<dbReference type="EMBL" id="CP029186">
    <property type="protein sequence ID" value="AWH86727.1"/>
    <property type="molecule type" value="Genomic_DNA"/>
</dbReference>
<keyword evidence="3" id="KW-1185">Reference proteome</keyword>
<dbReference type="InterPro" id="IPR029044">
    <property type="entry name" value="Nucleotide-diphossugar_trans"/>
</dbReference>
<dbReference type="Gene3D" id="3.90.550.10">
    <property type="entry name" value="Spore Coat Polysaccharide Biosynthesis Protein SpsA, Chain A"/>
    <property type="match status" value="1"/>
</dbReference>
<proteinExistence type="predicted"/>
<organism evidence="2 3">
    <name type="scientific">Flavobacterium album</name>
    <dbReference type="NCBI Taxonomy" id="2175091"/>
    <lineage>
        <taxon>Bacteria</taxon>
        <taxon>Pseudomonadati</taxon>
        <taxon>Bacteroidota</taxon>
        <taxon>Flavobacteriia</taxon>
        <taxon>Flavobacteriales</taxon>
        <taxon>Flavobacteriaceae</taxon>
        <taxon>Flavobacterium</taxon>
    </lineage>
</organism>
<dbReference type="AlphaFoldDB" id="A0A2S1R281"/>
<feature type="domain" description="Glycosyltransferase 2-like" evidence="1">
    <location>
        <begin position="3"/>
        <end position="143"/>
    </location>
</feature>
<evidence type="ECO:0000313" key="3">
    <source>
        <dbReference type="Proteomes" id="UP000244929"/>
    </source>
</evidence>
<dbReference type="SUPFAM" id="SSF53448">
    <property type="entry name" value="Nucleotide-diphospho-sugar transferases"/>
    <property type="match status" value="1"/>
</dbReference>
<protein>
    <recommendedName>
        <fullName evidence="1">Glycosyltransferase 2-like domain-containing protein</fullName>
    </recommendedName>
</protein>
<evidence type="ECO:0000259" key="1">
    <source>
        <dbReference type="Pfam" id="PF00535"/>
    </source>
</evidence>
<dbReference type="RefSeq" id="WP_108779449.1">
    <property type="nucleotide sequence ID" value="NZ_CP029186.1"/>
</dbReference>
<dbReference type="Pfam" id="PF00535">
    <property type="entry name" value="Glycos_transf_2"/>
    <property type="match status" value="1"/>
</dbReference>
<accession>A0A2S1R281</accession>
<dbReference type="InterPro" id="IPR001173">
    <property type="entry name" value="Glyco_trans_2-like"/>
</dbReference>
<reference evidence="2 3" key="1">
    <citation type="submission" date="2018-04" db="EMBL/GenBank/DDBJ databases">
        <title>Genome sequencing of Flavobacterium sp. HYN0059.</title>
        <authorList>
            <person name="Yi H."/>
            <person name="Baek C."/>
        </authorList>
    </citation>
    <scope>NUCLEOTIDE SEQUENCE [LARGE SCALE GENOMIC DNA]</scope>
    <source>
        <strain evidence="2 3">HYN0059</strain>
    </source>
</reference>
<dbReference type="KEGG" id="falb:HYN59_17150"/>
<gene>
    <name evidence="2" type="ORF">HYN59_17150</name>
</gene>
<sequence>MLSILIPTYNYDITTLVNLLHDQCTAAKITFEIIVADDLSTVAYREINKVIVKFPYCTYIENLENLGRTLTRKKLADAATYGALLFLDADVMPVSDDFIKGYLPFIGYQGVFLGGIAYKNDTVDSNTILRRKYGRYREEKSAVQRNNFPYGNILSGNMLISKHIFLENNYPDRANLYGMDNFFAYRLYKNKVAVTHIDNPVYHLGLESNALFFEKCLESVRNRKKLLASAERIEAINSLLKHYKMLERFGLVPVAALFFRMGEPLLKKMILKKDPNLFCLDIYRLGYICSLK</sequence>
<dbReference type="Proteomes" id="UP000244929">
    <property type="component" value="Chromosome"/>
</dbReference>
<dbReference type="OrthoDB" id="761861at2"/>